<keyword evidence="10" id="KW-0346">Stress response</keyword>
<dbReference type="RefSeq" id="WP_126469955.1">
    <property type="nucleotide sequence ID" value="NZ_RXOE01000002.1"/>
</dbReference>
<dbReference type="OrthoDB" id="8520726at2"/>
<accession>A0A431TMP1</accession>
<reference evidence="13 14" key="1">
    <citation type="submission" date="2018-12" db="EMBL/GenBank/DDBJ databases">
        <title>The genome of Variovorax gossypii DSM 100435.</title>
        <authorList>
            <person name="Gao J."/>
            <person name="Sun J."/>
        </authorList>
    </citation>
    <scope>NUCLEOTIDE SEQUENCE [LARGE SCALE GENOMIC DNA]</scope>
    <source>
        <strain evidence="13 14">DSM 100435</strain>
    </source>
</reference>
<dbReference type="GO" id="GO:0004252">
    <property type="term" value="F:serine-type endopeptidase activity"/>
    <property type="evidence" value="ECO:0007669"/>
    <property type="project" value="InterPro"/>
</dbReference>
<dbReference type="InterPro" id="IPR009003">
    <property type="entry name" value="Peptidase_S1_PA"/>
</dbReference>
<dbReference type="GO" id="GO:0042597">
    <property type="term" value="C:periplasmic space"/>
    <property type="evidence" value="ECO:0007669"/>
    <property type="project" value="UniProtKB-SubCell"/>
</dbReference>
<keyword evidence="6" id="KW-0645">Protease</keyword>
<dbReference type="AlphaFoldDB" id="A0A431TMP1"/>
<sequence>MSAATVAKGLIVAAVAAFVLTGQTSAWSQARSCLERGRPQSQAVDFAAAAARQSPAVVSIMVTENGGERPVAGDTRPSTPWERGWGRGFASGFIVDRDGYILTSAHAVSGARSISIATADQRRFDAEVVGADRLSDVALLKVAATGLPVVVLGRGSELCPGEWVAAMGAPFGFERSVTAGVVSANPRYVPGGSGVPLIQTDVALNPGNSGGPLFDERGEVVGLNSMIYSPGGGYFGVSFSLPIDTAMQVADQLRTAGYVRRGHIGARTQPLTAELAPAFGLGAALGALGALVVRVDADSPAAEAGLRSGDVVLAVGGDVAMSYADIQNRVAAARKGSRIALKIWRHRAALTVQVGVAENQPDVRPRPAGPAVMQETRFGLELAQRKGVLGISLPPPGLYVQSVSGSAQLAGLRYGDMLVAVNDVEVADLADFDAAIRTVRDSDTVALLVVRGSARSYVPILPRSSPHAPIARHASDGAVSTP</sequence>
<dbReference type="SUPFAM" id="SSF50494">
    <property type="entry name" value="Trypsin-like serine proteases"/>
    <property type="match status" value="1"/>
</dbReference>
<evidence type="ECO:0000256" key="2">
    <source>
        <dbReference type="ARBA" id="ARBA00004418"/>
    </source>
</evidence>
<evidence type="ECO:0000256" key="8">
    <source>
        <dbReference type="ARBA" id="ARBA00022801"/>
    </source>
</evidence>
<dbReference type="InterPro" id="IPR036034">
    <property type="entry name" value="PDZ_sf"/>
</dbReference>
<evidence type="ECO:0000256" key="11">
    <source>
        <dbReference type="ARBA" id="ARBA00032850"/>
    </source>
</evidence>
<dbReference type="PROSITE" id="PS50106">
    <property type="entry name" value="PDZ"/>
    <property type="match status" value="2"/>
</dbReference>
<dbReference type="Gene3D" id="2.30.42.10">
    <property type="match status" value="2"/>
</dbReference>
<comment type="similarity">
    <text evidence="3">Belongs to the peptidase S1C family.</text>
</comment>
<dbReference type="SMART" id="SM00228">
    <property type="entry name" value="PDZ"/>
    <property type="match status" value="2"/>
</dbReference>
<dbReference type="SUPFAM" id="SSF50156">
    <property type="entry name" value="PDZ domain-like"/>
    <property type="match status" value="2"/>
</dbReference>
<dbReference type="Pfam" id="PF13180">
    <property type="entry name" value="PDZ_2"/>
    <property type="match status" value="2"/>
</dbReference>
<evidence type="ECO:0000256" key="10">
    <source>
        <dbReference type="ARBA" id="ARBA00023016"/>
    </source>
</evidence>
<dbReference type="InterPro" id="IPR001940">
    <property type="entry name" value="Peptidase_S1C"/>
</dbReference>
<dbReference type="PRINTS" id="PR00834">
    <property type="entry name" value="PROTEASES2C"/>
</dbReference>
<evidence type="ECO:0000313" key="14">
    <source>
        <dbReference type="Proteomes" id="UP000267418"/>
    </source>
</evidence>
<gene>
    <name evidence="13" type="ORF">EJP69_10620</name>
</gene>
<keyword evidence="14" id="KW-1185">Reference proteome</keyword>
<evidence type="ECO:0000256" key="1">
    <source>
        <dbReference type="ARBA" id="ARBA00001772"/>
    </source>
</evidence>
<comment type="caution">
    <text evidence="13">The sequence shown here is derived from an EMBL/GenBank/DDBJ whole genome shotgun (WGS) entry which is preliminary data.</text>
</comment>
<keyword evidence="7" id="KW-0574">Periplasm</keyword>
<organism evidence="13 14">
    <name type="scientific">Variovorax gossypii</name>
    <dbReference type="NCBI Taxonomy" id="1679495"/>
    <lineage>
        <taxon>Bacteria</taxon>
        <taxon>Pseudomonadati</taxon>
        <taxon>Pseudomonadota</taxon>
        <taxon>Betaproteobacteria</taxon>
        <taxon>Burkholderiales</taxon>
        <taxon>Comamonadaceae</taxon>
        <taxon>Variovorax</taxon>
    </lineage>
</organism>
<dbReference type="EC" id="3.4.21.107" evidence="4"/>
<dbReference type="PANTHER" id="PTHR22939:SF130">
    <property type="entry name" value="PERIPLASMIC SERINE ENDOPROTEASE DEGP-LIKE-RELATED"/>
    <property type="match status" value="1"/>
</dbReference>
<dbReference type="PANTHER" id="PTHR22939">
    <property type="entry name" value="SERINE PROTEASE FAMILY S1C HTRA-RELATED"/>
    <property type="match status" value="1"/>
</dbReference>
<evidence type="ECO:0000256" key="6">
    <source>
        <dbReference type="ARBA" id="ARBA00022670"/>
    </source>
</evidence>
<evidence type="ECO:0000256" key="7">
    <source>
        <dbReference type="ARBA" id="ARBA00022764"/>
    </source>
</evidence>
<dbReference type="InterPro" id="IPR001478">
    <property type="entry name" value="PDZ"/>
</dbReference>
<evidence type="ECO:0000256" key="4">
    <source>
        <dbReference type="ARBA" id="ARBA00013035"/>
    </source>
</evidence>
<feature type="domain" description="PDZ" evidence="12">
    <location>
        <begin position="377"/>
        <end position="453"/>
    </location>
</feature>
<proteinExistence type="inferred from homology"/>
<evidence type="ECO:0000256" key="9">
    <source>
        <dbReference type="ARBA" id="ARBA00022825"/>
    </source>
</evidence>
<evidence type="ECO:0000259" key="12">
    <source>
        <dbReference type="PROSITE" id="PS50106"/>
    </source>
</evidence>
<dbReference type="EMBL" id="RXOE01000002">
    <property type="protein sequence ID" value="RTQ34849.1"/>
    <property type="molecule type" value="Genomic_DNA"/>
</dbReference>
<keyword evidence="9" id="KW-0720">Serine protease</keyword>
<evidence type="ECO:0000256" key="3">
    <source>
        <dbReference type="ARBA" id="ARBA00010541"/>
    </source>
</evidence>
<evidence type="ECO:0000313" key="13">
    <source>
        <dbReference type="EMBL" id="RTQ34849.1"/>
    </source>
</evidence>
<dbReference type="Gene3D" id="2.40.10.120">
    <property type="match status" value="1"/>
</dbReference>
<comment type="subcellular location">
    <subcellularLocation>
        <location evidence="2">Periplasm</location>
    </subcellularLocation>
</comment>
<name>A0A431TMP1_9BURK</name>
<protein>
    <recommendedName>
        <fullName evidence="5">Probable periplasmic serine endoprotease DegP-like</fullName>
        <ecNumber evidence="4">3.4.21.107</ecNumber>
    </recommendedName>
    <alternativeName>
        <fullName evidence="11">Protease Do</fullName>
    </alternativeName>
</protein>
<dbReference type="GO" id="GO:0006508">
    <property type="term" value="P:proteolysis"/>
    <property type="evidence" value="ECO:0007669"/>
    <property type="project" value="UniProtKB-KW"/>
</dbReference>
<evidence type="ECO:0000256" key="5">
    <source>
        <dbReference type="ARBA" id="ARBA00013958"/>
    </source>
</evidence>
<feature type="domain" description="PDZ" evidence="12">
    <location>
        <begin position="281"/>
        <end position="347"/>
    </location>
</feature>
<dbReference type="Pfam" id="PF13365">
    <property type="entry name" value="Trypsin_2"/>
    <property type="match status" value="1"/>
</dbReference>
<comment type="catalytic activity">
    <reaction evidence="1">
        <text>Acts on substrates that are at least partially unfolded. The cleavage site P1 residue is normally between a pair of hydrophobic residues, such as Val-|-Val.</text>
        <dbReference type="EC" id="3.4.21.107"/>
    </reaction>
</comment>
<dbReference type="Proteomes" id="UP000267418">
    <property type="component" value="Unassembled WGS sequence"/>
</dbReference>
<keyword evidence="8" id="KW-0378">Hydrolase</keyword>